<dbReference type="InterPro" id="IPR050256">
    <property type="entry name" value="Glycosyltransferase_2"/>
</dbReference>
<gene>
    <name evidence="3" type="ORF">I6N98_04325</name>
</gene>
<dbReference type="CDD" id="cd04179">
    <property type="entry name" value="DPM_DPG-synthase_like"/>
    <property type="match status" value="1"/>
</dbReference>
<dbReference type="KEGG" id="snan:I6N98_04325"/>
<organism evidence="3 4">
    <name type="scientific">Spongiibacter nanhainus</name>
    <dbReference type="NCBI Taxonomy" id="2794344"/>
    <lineage>
        <taxon>Bacteria</taxon>
        <taxon>Pseudomonadati</taxon>
        <taxon>Pseudomonadota</taxon>
        <taxon>Gammaproteobacteria</taxon>
        <taxon>Cellvibrionales</taxon>
        <taxon>Spongiibacteraceae</taxon>
        <taxon>Spongiibacter</taxon>
    </lineage>
</organism>
<accession>A0A7T4URC9</accession>
<dbReference type="SUPFAM" id="SSF53448">
    <property type="entry name" value="Nucleotide-diphospho-sugar transferases"/>
    <property type="match status" value="1"/>
</dbReference>
<dbReference type="GO" id="GO:0016740">
    <property type="term" value="F:transferase activity"/>
    <property type="evidence" value="ECO:0007669"/>
    <property type="project" value="UniProtKB-KW"/>
</dbReference>
<dbReference type="AlphaFoldDB" id="A0A7T4URC9"/>
<dbReference type="RefSeq" id="WP_198570573.1">
    <property type="nucleotide sequence ID" value="NZ_CP066167.1"/>
</dbReference>
<evidence type="ECO:0000313" key="3">
    <source>
        <dbReference type="EMBL" id="QQD19088.1"/>
    </source>
</evidence>
<keyword evidence="1" id="KW-0812">Transmembrane</keyword>
<evidence type="ECO:0000256" key="1">
    <source>
        <dbReference type="SAM" id="Phobius"/>
    </source>
</evidence>
<keyword evidence="1" id="KW-1133">Transmembrane helix</keyword>
<evidence type="ECO:0000259" key="2">
    <source>
        <dbReference type="Pfam" id="PF00535"/>
    </source>
</evidence>
<dbReference type="InterPro" id="IPR001173">
    <property type="entry name" value="Glyco_trans_2-like"/>
</dbReference>
<dbReference type="InterPro" id="IPR029044">
    <property type="entry name" value="Nucleotide-diphossugar_trans"/>
</dbReference>
<feature type="transmembrane region" description="Helical" evidence="1">
    <location>
        <begin position="256"/>
        <end position="281"/>
    </location>
</feature>
<keyword evidence="3" id="KW-0808">Transferase</keyword>
<dbReference type="EMBL" id="CP066167">
    <property type="protein sequence ID" value="QQD19088.1"/>
    <property type="molecule type" value="Genomic_DNA"/>
</dbReference>
<proteinExistence type="predicted"/>
<dbReference type="Pfam" id="PF00535">
    <property type="entry name" value="Glycos_transf_2"/>
    <property type="match status" value="1"/>
</dbReference>
<name>A0A7T4URC9_9GAMM</name>
<reference evidence="3 4" key="1">
    <citation type="submission" date="2020-12" db="EMBL/GenBank/DDBJ databases">
        <authorList>
            <person name="Shan Y."/>
        </authorList>
    </citation>
    <scope>NUCLEOTIDE SEQUENCE [LARGE SCALE GENOMIC DNA]</scope>
    <source>
        <strain evidence="4">csc3.9</strain>
    </source>
</reference>
<feature type="transmembrane region" description="Helical" evidence="1">
    <location>
        <begin position="226"/>
        <end position="244"/>
    </location>
</feature>
<dbReference type="PANTHER" id="PTHR48090:SF7">
    <property type="entry name" value="RFBJ PROTEIN"/>
    <property type="match status" value="1"/>
</dbReference>
<sequence length="284" mass="30874">MTDSVSIIIPAKDEADGLRAILPAIRSLYPSYELIVVNDGSTDDTETVAKQAGAKVVTHPYPKGNGAAVKSGAREANGDVLVYLDGDGQHNPDDIARLIAKIEQGYDLVVGARQKGSQASAGRATANGFYNLLASYMTGQKVQDLTSGFRAVRANKFKEFLYLLPNGFSYPTTSTMAFFRAGYSVCYLPIHAATRIGQSHLKPFKDGIRFLVIIFKIGSLYSPLKLFGPAAALCFALGLAWYGYTLATMNRFTNMSALLFTSSVMIFLMGLISEQITSLMYKER</sequence>
<dbReference type="PANTHER" id="PTHR48090">
    <property type="entry name" value="UNDECAPRENYL-PHOSPHATE 4-DEOXY-4-FORMAMIDO-L-ARABINOSE TRANSFERASE-RELATED"/>
    <property type="match status" value="1"/>
</dbReference>
<keyword evidence="1" id="KW-0472">Membrane</keyword>
<evidence type="ECO:0000313" key="4">
    <source>
        <dbReference type="Proteomes" id="UP000596063"/>
    </source>
</evidence>
<dbReference type="Gene3D" id="3.90.550.10">
    <property type="entry name" value="Spore Coat Polysaccharide Biosynthesis Protein SpsA, Chain A"/>
    <property type="match status" value="1"/>
</dbReference>
<keyword evidence="4" id="KW-1185">Reference proteome</keyword>
<protein>
    <submittedName>
        <fullName evidence="3">Glycosyltransferase family 2 protein</fullName>
    </submittedName>
</protein>
<feature type="domain" description="Glycosyltransferase 2-like" evidence="2">
    <location>
        <begin position="6"/>
        <end position="159"/>
    </location>
</feature>
<dbReference type="Proteomes" id="UP000596063">
    <property type="component" value="Chromosome"/>
</dbReference>